<evidence type="ECO:0000259" key="5">
    <source>
        <dbReference type="Pfam" id="PF03717"/>
    </source>
</evidence>
<dbReference type="InterPro" id="IPR050515">
    <property type="entry name" value="Beta-lactam/transpept"/>
</dbReference>
<dbReference type="Pfam" id="PF00905">
    <property type="entry name" value="Transpeptidase"/>
    <property type="match status" value="1"/>
</dbReference>
<dbReference type="GO" id="GO:0008658">
    <property type="term" value="F:penicillin binding"/>
    <property type="evidence" value="ECO:0007669"/>
    <property type="project" value="InterPro"/>
</dbReference>
<sequence length="587" mass="62349">MRRLRLGLVAMLALLILIGGRLVLVQGLDVGGMAEAAVTKRLQKTVLPAARGQIVDSQGAVLASSVVRYNITVDQRIASAKDFTDLDRSVDAGDGSKKVVKIPRTQALQELSNALGKSVADVTTSITGDKPFNYVARNVTPDTEATVMGIGFPGILSEGVTQRVYPNGAVGGSFVGFLGSDGTALSGLEQTQDDVLKGQDGSREYEIGADGLRIPVATDKLTPAQDGKTVRLTINSDLQYFTQQAIQTQADKYKAEWGVAIVMDAKTGNILAMADSNSVDPNDPGKSAAKDRGVRAVTAAYEPGSVEKTITMASLIQEGKANPLSEYTIPPTYTIDGQTFADAFTHGTEHRTLAGILGYSMNTGTVMAGKELSPQQRYDWFTKFGIGQPVDIGLPGEALGILHTPQEWDTRQQYTVLFGQGVTQSTLQTARAYGVIANGGVMEQPRLIDAYVGPNGQTEKFQTAAPQQVVSQNTAQQVRDMLESNVTAGEVKPAAIDGYRVGAKTGTSEAPREDGVPGFDGVTSSLIGMAPMEDPRYVVAVVIQRPQGDIFGIGNADVFRSVMSQTLHKYGVQPSTGTPVKLPQYAQ</sequence>
<dbReference type="SUPFAM" id="SSF56601">
    <property type="entry name" value="beta-lactamase/transpeptidase-like"/>
    <property type="match status" value="1"/>
</dbReference>
<dbReference type="Gene3D" id="3.30.450.330">
    <property type="match status" value="1"/>
</dbReference>
<dbReference type="InterPro" id="IPR012338">
    <property type="entry name" value="Beta-lactam/transpept-like"/>
</dbReference>
<evidence type="ECO:0000259" key="4">
    <source>
        <dbReference type="Pfam" id="PF00905"/>
    </source>
</evidence>
<dbReference type="InterPro" id="IPR001460">
    <property type="entry name" value="PCN-bd_Tpept"/>
</dbReference>
<gene>
    <name evidence="6" type="ORF">AB5L97_08230</name>
</gene>
<feature type="domain" description="Penicillin-binding protein transpeptidase" evidence="4">
    <location>
        <begin position="258"/>
        <end position="562"/>
    </location>
</feature>
<reference evidence="6" key="1">
    <citation type="submission" date="2024-07" db="EMBL/GenBank/DDBJ databases">
        <authorList>
            <person name="fu j."/>
        </authorList>
    </citation>
    <scope>NUCLEOTIDE SEQUENCE</scope>
    <source>
        <strain evidence="6">P10A9</strain>
    </source>
</reference>
<dbReference type="KEGG" id="spue:AB5L97_08230"/>
<evidence type="ECO:0000256" key="3">
    <source>
        <dbReference type="ARBA" id="ARBA00023136"/>
    </source>
</evidence>
<dbReference type="InterPro" id="IPR036138">
    <property type="entry name" value="PBP_dimer_sf"/>
</dbReference>
<accession>A0AB39L8D2</accession>
<dbReference type="GO" id="GO:0005886">
    <property type="term" value="C:plasma membrane"/>
    <property type="evidence" value="ECO:0007669"/>
    <property type="project" value="TreeGrafter"/>
</dbReference>
<comment type="similarity">
    <text evidence="2">Belongs to the transpeptidase family.</text>
</comment>
<dbReference type="Gene3D" id="3.90.1310.10">
    <property type="entry name" value="Penicillin-binding protein 2a (Domain 2)"/>
    <property type="match status" value="1"/>
</dbReference>
<dbReference type="Pfam" id="PF03717">
    <property type="entry name" value="PBP_dimer"/>
    <property type="match status" value="1"/>
</dbReference>
<name>A0AB39L8D2_9MICC</name>
<evidence type="ECO:0000256" key="2">
    <source>
        <dbReference type="ARBA" id="ARBA00007171"/>
    </source>
</evidence>
<protein>
    <submittedName>
        <fullName evidence="6">Peptidoglycan D,D-transpeptidase FtsI family protein</fullName>
    </submittedName>
</protein>
<dbReference type="Gene3D" id="3.40.710.10">
    <property type="entry name" value="DD-peptidase/beta-lactamase superfamily"/>
    <property type="match status" value="1"/>
</dbReference>
<dbReference type="PANTHER" id="PTHR30627">
    <property type="entry name" value="PEPTIDOGLYCAN D,D-TRANSPEPTIDASE"/>
    <property type="match status" value="1"/>
</dbReference>
<dbReference type="PANTHER" id="PTHR30627:SF1">
    <property type="entry name" value="PEPTIDOGLYCAN D,D-TRANSPEPTIDASE FTSI"/>
    <property type="match status" value="1"/>
</dbReference>
<evidence type="ECO:0000256" key="1">
    <source>
        <dbReference type="ARBA" id="ARBA00004370"/>
    </source>
</evidence>
<organism evidence="6">
    <name type="scientific">Sinomonas puerhi</name>
    <dbReference type="NCBI Taxonomy" id="3238584"/>
    <lineage>
        <taxon>Bacteria</taxon>
        <taxon>Bacillati</taxon>
        <taxon>Actinomycetota</taxon>
        <taxon>Actinomycetes</taxon>
        <taxon>Micrococcales</taxon>
        <taxon>Micrococcaceae</taxon>
        <taxon>Sinomonas</taxon>
    </lineage>
</organism>
<dbReference type="GO" id="GO:0071555">
    <property type="term" value="P:cell wall organization"/>
    <property type="evidence" value="ECO:0007669"/>
    <property type="project" value="TreeGrafter"/>
</dbReference>
<dbReference type="InterPro" id="IPR005311">
    <property type="entry name" value="PBP_dimer"/>
</dbReference>
<dbReference type="EMBL" id="CP163302">
    <property type="protein sequence ID" value="XDP47315.1"/>
    <property type="molecule type" value="Genomic_DNA"/>
</dbReference>
<comment type="subcellular location">
    <subcellularLocation>
        <location evidence="1">Membrane</location>
    </subcellularLocation>
</comment>
<dbReference type="SUPFAM" id="SSF56519">
    <property type="entry name" value="Penicillin binding protein dimerisation domain"/>
    <property type="match status" value="1"/>
</dbReference>
<evidence type="ECO:0000313" key="6">
    <source>
        <dbReference type="EMBL" id="XDP47315.1"/>
    </source>
</evidence>
<dbReference type="RefSeq" id="WP_369047390.1">
    <property type="nucleotide sequence ID" value="NZ_CP163302.1"/>
</dbReference>
<feature type="domain" description="Penicillin-binding protein dimerisation" evidence="5">
    <location>
        <begin position="47"/>
        <end position="214"/>
    </location>
</feature>
<proteinExistence type="inferred from homology"/>
<dbReference type="AlphaFoldDB" id="A0AB39L8D2"/>
<keyword evidence="3" id="KW-0472">Membrane</keyword>